<dbReference type="RefSeq" id="WP_340338864.1">
    <property type="nucleotide sequence ID" value="NZ_JBBKZS010000020.1"/>
</dbReference>
<dbReference type="InterPro" id="IPR001613">
    <property type="entry name" value="Flavin_amine_oxidase"/>
</dbReference>
<dbReference type="SUPFAM" id="SSF51905">
    <property type="entry name" value="FAD/NAD(P)-binding domain"/>
    <property type="match status" value="1"/>
</dbReference>
<dbReference type="InterPro" id="IPR036188">
    <property type="entry name" value="FAD/NAD-bd_sf"/>
</dbReference>
<dbReference type="Gene3D" id="3.50.50.60">
    <property type="entry name" value="FAD/NAD(P)-binding domain"/>
    <property type="match status" value="1"/>
</dbReference>
<proteinExistence type="inferred from homology"/>
<protein>
    <submittedName>
        <fullName evidence="6">FAD-dependent oxidoreductase</fullName>
    </submittedName>
</protein>
<evidence type="ECO:0000313" key="7">
    <source>
        <dbReference type="Proteomes" id="UP001367030"/>
    </source>
</evidence>
<dbReference type="Proteomes" id="UP001367030">
    <property type="component" value="Unassembled WGS sequence"/>
</dbReference>
<evidence type="ECO:0000256" key="4">
    <source>
        <dbReference type="SAM" id="SignalP"/>
    </source>
</evidence>
<feature type="chain" id="PRO_5046041822" evidence="4">
    <location>
        <begin position="34"/>
        <end position="484"/>
    </location>
</feature>
<dbReference type="Pfam" id="PF01593">
    <property type="entry name" value="Amino_oxidase"/>
    <property type="match status" value="1"/>
</dbReference>
<evidence type="ECO:0000256" key="1">
    <source>
        <dbReference type="ARBA" id="ARBA00001974"/>
    </source>
</evidence>
<evidence type="ECO:0000259" key="5">
    <source>
        <dbReference type="Pfam" id="PF01593"/>
    </source>
</evidence>
<dbReference type="InterPro" id="IPR050703">
    <property type="entry name" value="Flavin_MAO"/>
</dbReference>
<dbReference type="PANTHER" id="PTHR43563:SF1">
    <property type="entry name" value="AMINE OXIDASE [FLAVIN-CONTAINING] B"/>
    <property type="match status" value="1"/>
</dbReference>
<accession>A0ABU8XG07</accession>
<evidence type="ECO:0000313" key="6">
    <source>
        <dbReference type="EMBL" id="MEJ8858810.1"/>
    </source>
</evidence>
<feature type="signal peptide" evidence="4">
    <location>
        <begin position="1"/>
        <end position="33"/>
    </location>
</feature>
<dbReference type="Gene3D" id="1.10.405.10">
    <property type="entry name" value="Guanine Nucleotide Dissociation Inhibitor, domain 1"/>
    <property type="match status" value="1"/>
</dbReference>
<organism evidence="6 7">
    <name type="scientific">Variovorax robiniae</name>
    <dbReference type="NCBI Taxonomy" id="1836199"/>
    <lineage>
        <taxon>Bacteria</taxon>
        <taxon>Pseudomonadati</taxon>
        <taxon>Pseudomonadota</taxon>
        <taxon>Betaproteobacteria</taxon>
        <taxon>Burkholderiales</taxon>
        <taxon>Comamonadaceae</taxon>
        <taxon>Variovorax</taxon>
    </lineage>
</organism>
<dbReference type="PROSITE" id="PS51318">
    <property type="entry name" value="TAT"/>
    <property type="match status" value="1"/>
</dbReference>
<feature type="domain" description="Amine oxidase" evidence="5">
    <location>
        <begin position="60"/>
        <end position="479"/>
    </location>
</feature>
<dbReference type="InterPro" id="IPR006311">
    <property type="entry name" value="TAT_signal"/>
</dbReference>
<evidence type="ECO:0000256" key="3">
    <source>
        <dbReference type="ARBA" id="ARBA00023002"/>
    </source>
</evidence>
<dbReference type="PRINTS" id="PR00757">
    <property type="entry name" value="AMINEOXDASEF"/>
</dbReference>
<name>A0ABU8XG07_9BURK</name>
<comment type="cofactor">
    <cofactor evidence="1">
        <name>FAD</name>
        <dbReference type="ChEBI" id="CHEBI:57692"/>
    </cofactor>
</comment>
<dbReference type="EMBL" id="JBBKZS010000020">
    <property type="protein sequence ID" value="MEJ8858810.1"/>
    <property type="molecule type" value="Genomic_DNA"/>
</dbReference>
<keyword evidence="4" id="KW-0732">Signal</keyword>
<dbReference type="Gene3D" id="3.90.660.10">
    <property type="match status" value="1"/>
</dbReference>
<keyword evidence="7" id="KW-1185">Reference proteome</keyword>
<gene>
    <name evidence="6" type="ORF">WKW79_29850</name>
</gene>
<evidence type="ECO:0000256" key="2">
    <source>
        <dbReference type="ARBA" id="ARBA00005995"/>
    </source>
</evidence>
<keyword evidence="3" id="KW-0560">Oxidoreductase</keyword>
<comment type="similarity">
    <text evidence="2">Belongs to the flavin monoamine oxidase family.</text>
</comment>
<sequence length="484" mass="53050">MASPNKDLSRRGFIRRAGAAGAVAAGAFTSANAATAAQGTQRKARAKGVDYDVIVLGGGFAGVTAARDSMKNGYKTLLLEARDRLGGRTWTKQFAGHHVEMGGTWIHWTQPFVWSEVQRYKLEVEETPDGTIDPGAELRVLVEGRCEVLTRTEQLMPVLGAINKYFADVGQYWERPYDAAFQWNDLLKADKLSAAQVIEKMQLTPVQRVAVEAYAAGLSHAPMEHVSYLENNRWWALPGSSMTALHDSCGRYRFKHGTVNLINSMVEDGKPEIRLSSPVKSVEDKGDHVIVTTANGERVTASAVIVGLPMNVVQNVQFSPALDPLVAEAGREKHAGTGIKLLIRVKGQLAKTRVSTVAAETHPLPFIATYSQAADHTILVMFGPNPKLIDYTDKAAVQKALRDYFPDAEVEAVDHHPWTDDPYARGTWCNYKPGWFVKYYDHFQKDRGNVFFGQGDHGEGWRGFIDGAIGAGGAAAQRVKTKLG</sequence>
<reference evidence="6 7" key="1">
    <citation type="submission" date="2024-03" db="EMBL/GenBank/DDBJ databases">
        <title>Novel species of the genus Variovorax.</title>
        <authorList>
            <person name="Liu Q."/>
            <person name="Xin Y.-H."/>
        </authorList>
    </citation>
    <scope>NUCLEOTIDE SEQUENCE [LARGE SCALE GENOMIC DNA]</scope>
    <source>
        <strain evidence="6 7">KACC 18901</strain>
    </source>
</reference>
<dbReference type="PANTHER" id="PTHR43563">
    <property type="entry name" value="AMINE OXIDASE"/>
    <property type="match status" value="1"/>
</dbReference>
<dbReference type="InterPro" id="IPR002937">
    <property type="entry name" value="Amino_oxidase"/>
</dbReference>
<comment type="caution">
    <text evidence="6">The sequence shown here is derived from an EMBL/GenBank/DDBJ whole genome shotgun (WGS) entry which is preliminary data.</text>
</comment>